<name>A0ACC1JBP4_9FUNG</name>
<reference evidence="1" key="1">
    <citation type="submission" date="2022-07" db="EMBL/GenBank/DDBJ databases">
        <title>Phylogenomic reconstructions and comparative analyses of Kickxellomycotina fungi.</title>
        <authorList>
            <person name="Reynolds N.K."/>
            <person name="Stajich J.E."/>
            <person name="Barry K."/>
            <person name="Grigoriev I.V."/>
            <person name="Crous P."/>
            <person name="Smith M.E."/>
        </authorList>
    </citation>
    <scope>NUCLEOTIDE SEQUENCE</scope>
    <source>
        <strain evidence="1">NRRL 5244</strain>
    </source>
</reference>
<comment type="caution">
    <text evidence="1">The sequence shown here is derived from an EMBL/GenBank/DDBJ whole genome shotgun (WGS) entry which is preliminary data.</text>
</comment>
<accession>A0ACC1JBP4</accession>
<protein>
    <submittedName>
        <fullName evidence="1">Uncharacterized protein</fullName>
    </submittedName>
</protein>
<dbReference type="EMBL" id="JANBPW010001167">
    <property type="protein sequence ID" value="KAJ1945812.1"/>
    <property type="molecule type" value="Genomic_DNA"/>
</dbReference>
<evidence type="ECO:0000313" key="1">
    <source>
        <dbReference type="EMBL" id="KAJ1945812.1"/>
    </source>
</evidence>
<organism evidence="1 2">
    <name type="scientific">Linderina macrospora</name>
    <dbReference type="NCBI Taxonomy" id="4868"/>
    <lineage>
        <taxon>Eukaryota</taxon>
        <taxon>Fungi</taxon>
        <taxon>Fungi incertae sedis</taxon>
        <taxon>Zoopagomycota</taxon>
        <taxon>Kickxellomycotina</taxon>
        <taxon>Kickxellomycetes</taxon>
        <taxon>Kickxellales</taxon>
        <taxon>Kickxellaceae</taxon>
        <taxon>Linderina</taxon>
    </lineage>
</organism>
<gene>
    <name evidence="1" type="ORF">FBU59_002203</name>
</gene>
<dbReference type="Proteomes" id="UP001150603">
    <property type="component" value="Unassembled WGS sequence"/>
</dbReference>
<keyword evidence="2" id="KW-1185">Reference proteome</keyword>
<proteinExistence type="predicted"/>
<evidence type="ECO:0000313" key="2">
    <source>
        <dbReference type="Proteomes" id="UP001150603"/>
    </source>
</evidence>
<sequence length="429" mass="48208">MHSMVFTNVGIDKFDKWLKYAYLPLLKARIACPSSAKFGTRIAILDFSAIHQYSRYGTKPFAPIINECQCAMRMLIQTLHLCIQAFIDGFHGTTEAEVSQTRFAVTYISMFLLYVSRAKPRTIERMMYCTLEFRLAQTGTLVSDFVLAMNMLLEAKIAENGTSTESMDGLLMEGLPEDLALQGIRWIKPFCQIDSDISEDALHEGRRQLRLLALAKEVVGAKAIFVSYCAEARGFEIAETLLRQAMAQQEASVAASKKSLESTKRHMPSTGPFSGIAHDCTFVFDTNCFIRGLDEIKEMMSLGWSVVVPVAVLTELRGLMNRKNYELCMSAKDAAQFITSTHRDFGGYGPLQVYTRKGQRVFNLKAKPEINPRGNTMDDTIVETCRSFTPNAALVTNDRNMRIKAAMVYGQDIRIGDLKDIQTYIYPSQ</sequence>